<dbReference type="KEGG" id="psul:AU252_09960"/>
<dbReference type="PANTHER" id="PTHR12110">
    <property type="entry name" value="HYDROXYPYRUVATE ISOMERASE"/>
    <property type="match status" value="1"/>
</dbReference>
<dbReference type="InterPro" id="IPR013022">
    <property type="entry name" value="Xyl_isomerase-like_TIM-brl"/>
</dbReference>
<accession>A0A0U3GXM9</accession>
<keyword evidence="1" id="KW-0119">Carbohydrate metabolism</keyword>
<evidence type="ECO:0000256" key="1">
    <source>
        <dbReference type="ARBA" id="ARBA00023277"/>
    </source>
</evidence>
<evidence type="ECO:0000313" key="4">
    <source>
        <dbReference type="Proteomes" id="UP000065151"/>
    </source>
</evidence>
<dbReference type="GO" id="GO:0016853">
    <property type="term" value="F:isomerase activity"/>
    <property type="evidence" value="ECO:0007669"/>
    <property type="project" value="UniProtKB-KW"/>
</dbReference>
<dbReference type="Gene3D" id="3.20.20.150">
    <property type="entry name" value="Divalent-metal-dependent TIM barrel enzymes"/>
    <property type="match status" value="1"/>
</dbReference>
<evidence type="ECO:0000313" key="3">
    <source>
        <dbReference type="EMBL" id="ALV43878.1"/>
    </source>
</evidence>
<sequence length="279" mass="29859">MTPEPWILTGFGDEIHTDPRIQIAVLKALGAKHIEIRSAWGTNILDLSEPQLHELRSLMDTNGINVSAVASPIGKVEIELPVEHEVDRLRTAIRAADILKAKFIRIFSFHCGAATGEASIRDAVMERMTALATLAEDAGVVLLHENEKDIYGDNPARILDIMETVDSPALKVAWDPANFVQVGISPFDEAYALLRPHVAYLQIKDARASDKVVVPAGEGDGDIPRTISALKADGYSGFISVEPHLASAHLLGGFSGPAAFGDATRALTSILADAGVQTA</sequence>
<gene>
    <name evidence="3" type="ORF">AU252_09960</name>
</gene>
<keyword evidence="3" id="KW-0413">Isomerase</keyword>
<dbReference type="STRING" id="121292.AU252_09960"/>
<proteinExistence type="predicted"/>
<protein>
    <submittedName>
        <fullName evidence="3">Xylose isomerase</fullName>
    </submittedName>
</protein>
<dbReference type="InterPro" id="IPR036237">
    <property type="entry name" value="Xyl_isomerase-like_sf"/>
</dbReference>
<dbReference type="InterPro" id="IPR050312">
    <property type="entry name" value="IolE/XylAMocC-like"/>
</dbReference>
<evidence type="ECO:0000259" key="2">
    <source>
        <dbReference type="Pfam" id="PF01261"/>
    </source>
</evidence>
<name>A0A0U3GXM9_9MICC</name>
<feature type="domain" description="Xylose isomerase-like TIM barrel" evidence="2">
    <location>
        <begin position="24"/>
        <end position="245"/>
    </location>
</feature>
<reference evidence="3 4" key="1">
    <citation type="submission" date="2015-12" db="EMBL/GenBank/DDBJ databases">
        <authorList>
            <person name="Shamseldin A."/>
            <person name="Moawad H."/>
            <person name="Abd El-Rahim W.M."/>
            <person name="Sadowsky M.J."/>
        </authorList>
    </citation>
    <scope>NUCLEOTIDE SEQUENCE [LARGE SCALE GENOMIC DNA]</scope>
    <source>
        <strain evidence="3 4">Ar51</strain>
    </source>
</reference>
<dbReference type="AlphaFoldDB" id="A0A0U3GXM9"/>
<dbReference type="SUPFAM" id="SSF51658">
    <property type="entry name" value="Xylose isomerase-like"/>
    <property type="match status" value="1"/>
</dbReference>
<dbReference type="Proteomes" id="UP000065151">
    <property type="component" value="Chromosome"/>
</dbReference>
<dbReference type="Pfam" id="PF01261">
    <property type="entry name" value="AP_endonuc_2"/>
    <property type="match status" value="1"/>
</dbReference>
<organism evidence="3">
    <name type="scientific">Pseudarthrobacter sulfonivorans</name>
    <dbReference type="NCBI Taxonomy" id="121292"/>
    <lineage>
        <taxon>Bacteria</taxon>
        <taxon>Bacillati</taxon>
        <taxon>Actinomycetota</taxon>
        <taxon>Actinomycetes</taxon>
        <taxon>Micrococcales</taxon>
        <taxon>Micrococcaceae</taxon>
        <taxon>Pseudarthrobacter</taxon>
    </lineage>
</organism>
<dbReference type="EMBL" id="CP013747">
    <property type="protein sequence ID" value="ALV43878.1"/>
    <property type="molecule type" value="Genomic_DNA"/>
</dbReference>
<dbReference type="PANTHER" id="PTHR12110:SF53">
    <property type="entry name" value="BLR5974 PROTEIN"/>
    <property type="match status" value="1"/>
</dbReference>